<dbReference type="SUPFAM" id="SSF103473">
    <property type="entry name" value="MFS general substrate transporter"/>
    <property type="match status" value="2"/>
</dbReference>
<feature type="transmembrane region" description="Helical" evidence="2">
    <location>
        <begin position="584"/>
        <end position="605"/>
    </location>
</feature>
<keyword evidence="5" id="KW-1185">Reference proteome</keyword>
<keyword evidence="2" id="KW-1133">Transmembrane helix</keyword>
<dbReference type="InterPro" id="IPR050327">
    <property type="entry name" value="Proton-linked_MCT"/>
</dbReference>
<proteinExistence type="predicted"/>
<dbReference type="InterPro" id="IPR020846">
    <property type="entry name" value="MFS_dom"/>
</dbReference>
<reference evidence="4" key="1">
    <citation type="journal article" date="2020" name="Cell">
        <title>Large-Scale Comparative Analyses of Tick Genomes Elucidate Their Genetic Diversity and Vector Capacities.</title>
        <authorList>
            <consortium name="Tick Genome and Microbiome Consortium (TIGMIC)"/>
            <person name="Jia N."/>
            <person name="Wang J."/>
            <person name="Shi W."/>
            <person name="Du L."/>
            <person name="Sun Y."/>
            <person name="Zhan W."/>
            <person name="Jiang J.F."/>
            <person name="Wang Q."/>
            <person name="Zhang B."/>
            <person name="Ji P."/>
            <person name="Bell-Sakyi L."/>
            <person name="Cui X.M."/>
            <person name="Yuan T.T."/>
            <person name="Jiang B.G."/>
            <person name="Yang W.F."/>
            <person name="Lam T.T."/>
            <person name="Chang Q.C."/>
            <person name="Ding S.J."/>
            <person name="Wang X.J."/>
            <person name="Zhu J.G."/>
            <person name="Ruan X.D."/>
            <person name="Zhao L."/>
            <person name="Wei J.T."/>
            <person name="Ye R.Z."/>
            <person name="Que T.C."/>
            <person name="Du C.H."/>
            <person name="Zhou Y.H."/>
            <person name="Cheng J.X."/>
            <person name="Dai P.F."/>
            <person name="Guo W.B."/>
            <person name="Han X.H."/>
            <person name="Huang E.J."/>
            <person name="Li L.F."/>
            <person name="Wei W."/>
            <person name="Gao Y.C."/>
            <person name="Liu J.Z."/>
            <person name="Shao H.Z."/>
            <person name="Wang X."/>
            <person name="Wang C.C."/>
            <person name="Yang T.C."/>
            <person name="Huo Q.B."/>
            <person name="Li W."/>
            <person name="Chen H.Y."/>
            <person name="Chen S.E."/>
            <person name="Zhou L.G."/>
            <person name="Ni X.B."/>
            <person name="Tian J.H."/>
            <person name="Sheng Y."/>
            <person name="Liu T."/>
            <person name="Pan Y.S."/>
            <person name="Xia L.Y."/>
            <person name="Li J."/>
            <person name="Zhao F."/>
            <person name="Cao W.C."/>
        </authorList>
    </citation>
    <scope>NUCLEOTIDE SEQUENCE</scope>
    <source>
        <strain evidence="4">Rmic-2018</strain>
    </source>
</reference>
<feature type="transmembrane region" description="Helical" evidence="2">
    <location>
        <begin position="561"/>
        <end position="578"/>
    </location>
</feature>
<dbReference type="GO" id="GO:0008028">
    <property type="term" value="F:monocarboxylic acid transmembrane transporter activity"/>
    <property type="evidence" value="ECO:0007669"/>
    <property type="project" value="TreeGrafter"/>
</dbReference>
<protein>
    <recommendedName>
        <fullName evidence="3">Major facilitator superfamily (MFS) profile domain-containing protein</fullName>
    </recommendedName>
</protein>
<sequence length="693" mass="76235">MGLSRKPVLRARQLHGLVIVAAVFWMNLFVLGFFRASGVLYVAMVRTYQCSHEQASWPFSLAGATLCMTGPIAGALSRTLSMRAIVTTGVIVTGIAISCCFFAENIVVIVILVGIFYGEYKFSTHSNIASLAKATESMPQPRLHAFRGVELRVRRQPWTWQMSPMLFRARRFIVIDSRVEHCAVSIFMKGNAATRGLLAPAAAGSAFKREREQPQSLFTSSHGERNDHSMLICNQQQDCDPRFLQGDYARAGAGTGMVCNLTPMLLTQHFENHRAIACGVAYSGSTIGSFFWPALLEYLINEFGLRGALLIFGGTILHGVMGSILLTPLAYAKQSEVDTAKPAGEDEKVLEPLREKCQSLDFHPFQNGHTNPHGGNIGRRYSSRMSVRSALGDNDSACAVSVSGLCMVVSDGEMWHSREEHLDRRCSPAPSLRKLNEASPLAPLWEAGSVPDTAQNTEKQSIMSTTTDDDAARSSLCANITRVVLKDLRLLGNKYFILVTTSAVGFFFVFSTFIIIIPDYAADKGLPISDGVFLLSVYGIADLFSKPIPGLLAYKKIMDNRGIFISGGIITGLTMIVMPFMDSYWFFVVMTLLFGLVTGGLIFMTPVLLTEFLGAKLAVMAFGMCNLFIGITCLLRPFIIGYFKDNWHSYNGLFYTMAVACILSSLSWYIPPAVNKVWTCVSRPKESVQPQEV</sequence>
<dbReference type="Pfam" id="PF07690">
    <property type="entry name" value="MFS_1"/>
    <property type="match status" value="1"/>
</dbReference>
<feature type="transmembrane region" description="Helical" evidence="2">
    <location>
        <begin position="495"/>
        <end position="517"/>
    </location>
</feature>
<name>A0A9J6DAZ8_RHIMP</name>
<accession>A0A9J6DAZ8</accession>
<reference evidence="4" key="2">
    <citation type="submission" date="2021-09" db="EMBL/GenBank/DDBJ databases">
        <authorList>
            <person name="Jia N."/>
            <person name="Wang J."/>
            <person name="Shi W."/>
            <person name="Du L."/>
            <person name="Sun Y."/>
            <person name="Zhan W."/>
            <person name="Jiang J."/>
            <person name="Wang Q."/>
            <person name="Zhang B."/>
            <person name="Ji P."/>
            <person name="Sakyi L.B."/>
            <person name="Cui X."/>
            <person name="Yuan T."/>
            <person name="Jiang B."/>
            <person name="Yang W."/>
            <person name="Lam T.T.-Y."/>
            <person name="Chang Q."/>
            <person name="Ding S."/>
            <person name="Wang X."/>
            <person name="Zhu J."/>
            <person name="Ruan X."/>
            <person name="Zhao L."/>
            <person name="Wei J."/>
            <person name="Que T."/>
            <person name="Du C."/>
            <person name="Cheng J."/>
            <person name="Dai P."/>
            <person name="Han X."/>
            <person name="Huang E."/>
            <person name="Gao Y."/>
            <person name="Liu J."/>
            <person name="Shao H."/>
            <person name="Ye R."/>
            <person name="Li L."/>
            <person name="Wei W."/>
            <person name="Wang X."/>
            <person name="Wang C."/>
            <person name="Huo Q."/>
            <person name="Li W."/>
            <person name="Guo W."/>
            <person name="Chen H."/>
            <person name="Chen S."/>
            <person name="Zhou L."/>
            <person name="Zhou L."/>
            <person name="Ni X."/>
            <person name="Tian J."/>
            <person name="Zhou Y."/>
            <person name="Sheng Y."/>
            <person name="Liu T."/>
            <person name="Pan Y."/>
            <person name="Xia L."/>
            <person name="Li J."/>
            <person name="Zhao F."/>
            <person name="Cao W."/>
        </authorList>
    </citation>
    <scope>NUCLEOTIDE SEQUENCE</scope>
    <source>
        <strain evidence="4">Rmic-2018</strain>
        <tissue evidence="4">Larvae</tissue>
    </source>
</reference>
<evidence type="ECO:0000256" key="2">
    <source>
        <dbReference type="SAM" id="Phobius"/>
    </source>
</evidence>
<feature type="transmembrane region" description="Helical" evidence="2">
    <location>
        <begin position="55"/>
        <end position="77"/>
    </location>
</feature>
<keyword evidence="2" id="KW-0812">Transmembrane</keyword>
<evidence type="ECO:0000313" key="5">
    <source>
        <dbReference type="Proteomes" id="UP000821866"/>
    </source>
</evidence>
<evidence type="ECO:0000313" key="4">
    <source>
        <dbReference type="EMBL" id="KAH8019171.1"/>
    </source>
</evidence>
<dbReference type="PROSITE" id="PS50850">
    <property type="entry name" value="MFS"/>
    <property type="match status" value="1"/>
</dbReference>
<gene>
    <name evidence="4" type="ORF">HPB51_017398</name>
</gene>
<dbReference type="PANTHER" id="PTHR11360:SF303">
    <property type="entry name" value="MAJOR FACILITATOR SUPERFAMILY (MFS) PROFILE DOMAIN-CONTAINING PROTEIN"/>
    <property type="match status" value="1"/>
</dbReference>
<feature type="domain" description="Major facilitator superfamily (MFS) profile" evidence="3">
    <location>
        <begin position="495"/>
        <end position="693"/>
    </location>
</feature>
<feature type="transmembrane region" description="Helical" evidence="2">
    <location>
        <begin position="307"/>
        <end position="331"/>
    </location>
</feature>
<dbReference type="PANTHER" id="PTHR11360">
    <property type="entry name" value="MONOCARBOXYLATE TRANSPORTER"/>
    <property type="match status" value="1"/>
</dbReference>
<dbReference type="VEuPathDB" id="VectorBase:LOC119176055"/>
<dbReference type="GO" id="GO:0016020">
    <property type="term" value="C:membrane"/>
    <property type="evidence" value="ECO:0007669"/>
    <property type="project" value="UniProtKB-SubCell"/>
</dbReference>
<organism evidence="4 5">
    <name type="scientific">Rhipicephalus microplus</name>
    <name type="common">Cattle tick</name>
    <name type="synonym">Boophilus microplus</name>
    <dbReference type="NCBI Taxonomy" id="6941"/>
    <lineage>
        <taxon>Eukaryota</taxon>
        <taxon>Metazoa</taxon>
        <taxon>Ecdysozoa</taxon>
        <taxon>Arthropoda</taxon>
        <taxon>Chelicerata</taxon>
        <taxon>Arachnida</taxon>
        <taxon>Acari</taxon>
        <taxon>Parasitiformes</taxon>
        <taxon>Ixodida</taxon>
        <taxon>Ixodoidea</taxon>
        <taxon>Ixodidae</taxon>
        <taxon>Rhipicephalinae</taxon>
        <taxon>Rhipicephalus</taxon>
        <taxon>Boophilus</taxon>
    </lineage>
</organism>
<feature type="transmembrane region" description="Helical" evidence="2">
    <location>
        <begin position="532"/>
        <end position="554"/>
    </location>
</feature>
<feature type="transmembrane region" description="Helical" evidence="2">
    <location>
        <begin position="617"/>
        <end position="640"/>
    </location>
</feature>
<dbReference type="InterPro" id="IPR011701">
    <property type="entry name" value="MFS"/>
</dbReference>
<dbReference type="Gene3D" id="1.20.1250.20">
    <property type="entry name" value="MFS general substrate transporter like domains"/>
    <property type="match status" value="3"/>
</dbReference>
<dbReference type="Proteomes" id="UP000821866">
    <property type="component" value="Chromosome 8"/>
</dbReference>
<feature type="transmembrane region" description="Helical" evidence="2">
    <location>
        <begin position="652"/>
        <end position="670"/>
    </location>
</feature>
<feature type="transmembrane region" description="Helical" evidence="2">
    <location>
        <begin position="275"/>
        <end position="295"/>
    </location>
</feature>
<feature type="transmembrane region" description="Helical" evidence="2">
    <location>
        <begin position="14"/>
        <end position="34"/>
    </location>
</feature>
<dbReference type="AlphaFoldDB" id="A0A9J6DAZ8"/>
<evidence type="ECO:0000259" key="3">
    <source>
        <dbReference type="PROSITE" id="PS50850"/>
    </source>
</evidence>
<evidence type="ECO:0000256" key="1">
    <source>
        <dbReference type="ARBA" id="ARBA00004141"/>
    </source>
</evidence>
<comment type="subcellular location">
    <subcellularLocation>
        <location evidence="1">Membrane</location>
        <topology evidence="1">Multi-pass membrane protein</topology>
    </subcellularLocation>
</comment>
<keyword evidence="2" id="KW-0472">Membrane</keyword>
<feature type="transmembrane region" description="Helical" evidence="2">
    <location>
        <begin position="89"/>
        <end position="117"/>
    </location>
</feature>
<comment type="caution">
    <text evidence="4">The sequence shown here is derived from an EMBL/GenBank/DDBJ whole genome shotgun (WGS) entry which is preliminary data.</text>
</comment>
<dbReference type="InterPro" id="IPR036259">
    <property type="entry name" value="MFS_trans_sf"/>
</dbReference>
<dbReference type="EMBL" id="JABSTU010000010">
    <property type="protein sequence ID" value="KAH8019171.1"/>
    <property type="molecule type" value="Genomic_DNA"/>
</dbReference>